<gene>
    <name evidence="5" type="ORF">SAMN05444362_11124</name>
</gene>
<dbReference type="InterPro" id="IPR000792">
    <property type="entry name" value="Tscrpt_reg_LuxR_C"/>
</dbReference>
<dbReference type="InterPro" id="IPR016032">
    <property type="entry name" value="Sig_transdc_resp-reg_C-effctor"/>
</dbReference>
<dbReference type="RefSeq" id="WP_062179129.1">
    <property type="nucleotide sequence ID" value="NZ_BBXL01000006.1"/>
</dbReference>
<keyword evidence="3" id="KW-0804">Transcription</keyword>
<dbReference type="PROSITE" id="PS00622">
    <property type="entry name" value="HTH_LUXR_1"/>
    <property type="match status" value="1"/>
</dbReference>
<dbReference type="InterPro" id="IPR036388">
    <property type="entry name" value="WH-like_DNA-bd_sf"/>
</dbReference>
<feature type="domain" description="HTH luxR-type" evidence="4">
    <location>
        <begin position="187"/>
        <end position="252"/>
    </location>
</feature>
<organism evidence="5 6">
    <name type="scientific">Dysgonomonas macrotermitis</name>
    <dbReference type="NCBI Taxonomy" id="1346286"/>
    <lineage>
        <taxon>Bacteria</taxon>
        <taxon>Pseudomonadati</taxon>
        <taxon>Bacteroidota</taxon>
        <taxon>Bacteroidia</taxon>
        <taxon>Bacteroidales</taxon>
        <taxon>Dysgonomonadaceae</taxon>
        <taxon>Dysgonomonas</taxon>
    </lineage>
</organism>
<dbReference type="STRING" id="1346286.SAMN05444362_11124"/>
<keyword evidence="2" id="KW-0238">DNA-binding</keyword>
<accession>A0A1M5F2J7</accession>
<dbReference type="Pfam" id="PF00196">
    <property type="entry name" value="GerE"/>
    <property type="match status" value="1"/>
</dbReference>
<dbReference type="GO" id="GO:0006355">
    <property type="term" value="P:regulation of DNA-templated transcription"/>
    <property type="evidence" value="ECO:0007669"/>
    <property type="project" value="InterPro"/>
</dbReference>
<name>A0A1M5F2J7_9BACT</name>
<dbReference type="PANTHER" id="PTHR44688:SF16">
    <property type="entry name" value="DNA-BINDING TRANSCRIPTIONAL ACTIVATOR DEVR_DOSR"/>
    <property type="match status" value="1"/>
</dbReference>
<dbReference type="GO" id="GO:0003677">
    <property type="term" value="F:DNA binding"/>
    <property type="evidence" value="ECO:0007669"/>
    <property type="project" value="UniProtKB-KW"/>
</dbReference>
<dbReference type="Proteomes" id="UP000184480">
    <property type="component" value="Unassembled WGS sequence"/>
</dbReference>
<keyword evidence="1" id="KW-0805">Transcription regulation</keyword>
<protein>
    <submittedName>
        <fullName evidence="5">Regulatory protein, luxR family</fullName>
    </submittedName>
</protein>
<dbReference type="OrthoDB" id="965844at2"/>
<dbReference type="PANTHER" id="PTHR44688">
    <property type="entry name" value="DNA-BINDING TRANSCRIPTIONAL ACTIVATOR DEVR_DOSR"/>
    <property type="match status" value="1"/>
</dbReference>
<dbReference type="AlphaFoldDB" id="A0A1M5F2J7"/>
<reference evidence="6" key="1">
    <citation type="submission" date="2016-11" db="EMBL/GenBank/DDBJ databases">
        <authorList>
            <person name="Varghese N."/>
            <person name="Submissions S."/>
        </authorList>
    </citation>
    <scope>NUCLEOTIDE SEQUENCE [LARGE SCALE GENOMIC DNA]</scope>
    <source>
        <strain evidence="6">DSM 27370</strain>
    </source>
</reference>
<proteinExistence type="predicted"/>
<evidence type="ECO:0000313" key="6">
    <source>
        <dbReference type="Proteomes" id="UP000184480"/>
    </source>
</evidence>
<evidence type="ECO:0000259" key="4">
    <source>
        <dbReference type="PROSITE" id="PS50043"/>
    </source>
</evidence>
<dbReference type="SMART" id="SM00421">
    <property type="entry name" value="HTH_LUXR"/>
    <property type="match status" value="1"/>
</dbReference>
<evidence type="ECO:0000256" key="2">
    <source>
        <dbReference type="ARBA" id="ARBA00023125"/>
    </source>
</evidence>
<dbReference type="PRINTS" id="PR00038">
    <property type="entry name" value="HTHLUXR"/>
</dbReference>
<dbReference type="Gene3D" id="1.10.10.10">
    <property type="entry name" value="Winged helix-like DNA-binding domain superfamily/Winged helix DNA-binding domain"/>
    <property type="match status" value="1"/>
</dbReference>
<dbReference type="EMBL" id="FQUC01000011">
    <property type="protein sequence ID" value="SHF85421.1"/>
    <property type="molecule type" value="Genomic_DNA"/>
</dbReference>
<sequence>MNIVSTLSEQLLRQPFSKGEDEFNILSKYQQIAYGYSLIENSMAVLSDLKANKSYIYNGSVAEKLGIAEKGSAKNINSIWEEDIFDRIHPDDLLMKHSLELQFFHLLKSMPLEERPDYYVRSKMRMKNNDGEYMAIQHRMFYVSGCIVGNLWLSLCLYDFLPVKQEFDVSEGLIINSSTGETLQPDVKKCNNILSKREKEILSLIEKGKMSKDIAETLSISIYTINRHRQNILEKLRVKNSLEACRVAKLMGLL</sequence>
<evidence type="ECO:0000256" key="3">
    <source>
        <dbReference type="ARBA" id="ARBA00023163"/>
    </source>
</evidence>
<dbReference type="SUPFAM" id="SSF46894">
    <property type="entry name" value="C-terminal effector domain of the bipartite response regulators"/>
    <property type="match status" value="1"/>
</dbReference>
<keyword evidence="6" id="KW-1185">Reference proteome</keyword>
<dbReference type="Gene3D" id="3.30.450.20">
    <property type="entry name" value="PAS domain"/>
    <property type="match status" value="1"/>
</dbReference>
<evidence type="ECO:0000256" key="1">
    <source>
        <dbReference type="ARBA" id="ARBA00023015"/>
    </source>
</evidence>
<dbReference type="PROSITE" id="PS50043">
    <property type="entry name" value="HTH_LUXR_2"/>
    <property type="match status" value="1"/>
</dbReference>
<evidence type="ECO:0000313" key="5">
    <source>
        <dbReference type="EMBL" id="SHF85421.1"/>
    </source>
</evidence>
<dbReference type="CDD" id="cd06170">
    <property type="entry name" value="LuxR_C_like"/>
    <property type="match status" value="1"/>
</dbReference>